<gene>
    <name evidence="1" type="ORF">H103_06365</name>
</gene>
<sequence length="160" mass="17362">MPDGGGLSEVKCSEKLALKPSGIFLCIGSHDRRGTRRNQTLGCFSYHLAIAGICMPAMNYPRCRLPYSQLVTKGCKSMGHLFFSARKEIPHRERIKAIICGSASAERLAGSKGEIPPCALSNRKTNPLSVSACCLACLSIIARLQNLKTKTGTNFFTLNN</sequence>
<reference evidence="1" key="1">
    <citation type="submission" date="2014-02" db="EMBL/GenBank/DDBJ databases">
        <title>The Genome Sequence of Trichophyton rubrum (morphotype fischeri) CBS 288.86.</title>
        <authorList>
            <consortium name="The Broad Institute Genomics Platform"/>
            <person name="Cuomo C.A."/>
            <person name="White T.C."/>
            <person name="Graser Y."/>
            <person name="Martinez-Rossi N."/>
            <person name="Heitman J."/>
            <person name="Young S.K."/>
            <person name="Zeng Q."/>
            <person name="Gargeya S."/>
            <person name="Abouelleil A."/>
            <person name="Alvarado L."/>
            <person name="Chapman S.B."/>
            <person name="Gainer-Dewar J."/>
            <person name="Goldberg J."/>
            <person name="Griggs A."/>
            <person name="Gujja S."/>
            <person name="Hansen M."/>
            <person name="Howarth C."/>
            <person name="Imamovic A."/>
            <person name="Larimer J."/>
            <person name="Martinez D."/>
            <person name="Murphy C."/>
            <person name="Pearson M.D."/>
            <person name="Persinoti G."/>
            <person name="Poon T."/>
            <person name="Priest M."/>
            <person name="Roberts A.D."/>
            <person name="Saif S."/>
            <person name="Shea T.D."/>
            <person name="Sykes S.N."/>
            <person name="Wortman J."/>
            <person name="Nusbaum C."/>
            <person name="Birren B."/>
        </authorList>
    </citation>
    <scope>NUCLEOTIDE SEQUENCE [LARGE SCALE GENOMIC DNA]</scope>
    <source>
        <strain evidence="1">CBS 288.86</strain>
    </source>
</reference>
<evidence type="ECO:0000313" key="1">
    <source>
        <dbReference type="EMBL" id="EZF50265.1"/>
    </source>
</evidence>
<organism evidence="1">
    <name type="scientific">Trichophyton rubrum CBS 288.86</name>
    <dbReference type="NCBI Taxonomy" id="1215330"/>
    <lineage>
        <taxon>Eukaryota</taxon>
        <taxon>Fungi</taxon>
        <taxon>Dikarya</taxon>
        <taxon>Ascomycota</taxon>
        <taxon>Pezizomycotina</taxon>
        <taxon>Eurotiomycetes</taxon>
        <taxon>Eurotiomycetidae</taxon>
        <taxon>Onygenales</taxon>
        <taxon>Arthrodermataceae</taxon>
        <taxon>Trichophyton</taxon>
    </lineage>
</organism>
<dbReference type="HOGENOM" id="CLU_1653405_0_0_1"/>
<proteinExistence type="predicted"/>
<protein>
    <submittedName>
        <fullName evidence="1">Uncharacterized protein</fullName>
    </submittedName>
</protein>
<dbReference type="EMBL" id="KK207889">
    <property type="protein sequence ID" value="EZF50265.1"/>
    <property type="molecule type" value="Genomic_DNA"/>
</dbReference>
<accession>A0A022VVZ6</accession>
<dbReference type="AlphaFoldDB" id="A0A022VVZ6"/>
<dbReference type="Proteomes" id="UP000023758">
    <property type="component" value="Unassembled WGS sequence"/>
</dbReference>
<name>A0A022VVZ6_TRIRU</name>